<dbReference type="EMBL" id="BSUL01000001">
    <property type="protein sequence ID" value="GMA27064.1"/>
    <property type="molecule type" value="Genomic_DNA"/>
</dbReference>
<comment type="caution">
    <text evidence="2">The sequence shown here is derived from an EMBL/GenBank/DDBJ whole genome shotgun (WGS) entry which is preliminary data.</text>
</comment>
<dbReference type="RefSeq" id="WP_284229337.1">
    <property type="nucleotide sequence ID" value="NZ_BSUL01000001.1"/>
</dbReference>
<dbReference type="AlphaFoldDB" id="A0AA37UCZ7"/>
<dbReference type="Proteomes" id="UP001157160">
    <property type="component" value="Unassembled WGS sequence"/>
</dbReference>
<reference evidence="2 3" key="1">
    <citation type="journal article" date="2014" name="Int. J. Syst. Evol. Microbiol.">
        <title>Complete genome sequence of Corynebacterium casei LMG S-19264T (=DSM 44701T), isolated from a smear-ripened cheese.</title>
        <authorList>
            <consortium name="US DOE Joint Genome Institute (JGI-PGF)"/>
            <person name="Walter F."/>
            <person name="Albersmeier A."/>
            <person name="Kalinowski J."/>
            <person name="Ruckert C."/>
        </authorList>
    </citation>
    <scope>NUCLEOTIDE SEQUENCE [LARGE SCALE GENOMIC DNA]</scope>
    <source>
        <strain evidence="2 3">NBRC 112289</strain>
    </source>
</reference>
<gene>
    <name evidence="2" type="ORF">GCM10025874_03170</name>
</gene>
<evidence type="ECO:0000313" key="3">
    <source>
        <dbReference type="Proteomes" id="UP001157160"/>
    </source>
</evidence>
<proteinExistence type="predicted"/>
<protein>
    <recommendedName>
        <fullName evidence="4">Tetratricopeptide repeat protein</fullName>
    </recommendedName>
</protein>
<dbReference type="InterPro" id="IPR011990">
    <property type="entry name" value="TPR-like_helical_dom_sf"/>
</dbReference>
<accession>A0AA37UCZ7</accession>
<keyword evidence="3" id="KW-1185">Reference proteome</keyword>
<evidence type="ECO:0008006" key="4">
    <source>
        <dbReference type="Google" id="ProtNLM"/>
    </source>
</evidence>
<organism evidence="2 3">
    <name type="scientific">Arenivirga flava</name>
    <dbReference type="NCBI Taxonomy" id="1930060"/>
    <lineage>
        <taxon>Bacteria</taxon>
        <taxon>Bacillati</taxon>
        <taxon>Actinomycetota</taxon>
        <taxon>Actinomycetes</taxon>
        <taxon>Micrococcales</taxon>
        <taxon>Microbacteriaceae</taxon>
        <taxon>Arenivirga</taxon>
    </lineage>
</organism>
<keyword evidence="1" id="KW-0472">Membrane</keyword>
<evidence type="ECO:0000256" key="1">
    <source>
        <dbReference type="SAM" id="Phobius"/>
    </source>
</evidence>
<keyword evidence="1" id="KW-0812">Transmembrane</keyword>
<dbReference type="Gene3D" id="1.25.40.10">
    <property type="entry name" value="Tetratricopeptide repeat domain"/>
    <property type="match status" value="1"/>
</dbReference>
<feature type="transmembrane region" description="Helical" evidence="1">
    <location>
        <begin position="40"/>
        <end position="61"/>
    </location>
</feature>
<keyword evidence="1" id="KW-1133">Transmembrane helix</keyword>
<name>A0AA37UCZ7_9MICO</name>
<feature type="transmembrane region" description="Helical" evidence="1">
    <location>
        <begin position="7"/>
        <end position="28"/>
    </location>
</feature>
<sequence length="150" mass="16030">MNRSVRGTIAGVVVMSVLLALYLALAGWRAVALLASGEALATVFGVALLVLPLIGAWGLVVELRFGLRSARLSRILAEEGGLPELPAQAQPSGRVDRQAADAEFPRYAAEAEAAPGDWRAWFRLGLAYDASGDRRRARRAVRQAIAIEHG</sequence>
<evidence type="ECO:0000313" key="2">
    <source>
        <dbReference type="EMBL" id="GMA27064.1"/>
    </source>
</evidence>